<dbReference type="Gene3D" id="3.90.1150.10">
    <property type="entry name" value="Aspartate Aminotransferase, domain 1"/>
    <property type="match status" value="1"/>
</dbReference>
<gene>
    <name evidence="5" type="ordered locus">Gura_1701</name>
</gene>
<keyword evidence="6" id="KW-1185">Reference proteome</keyword>
<feature type="modified residue" description="N6-(pyridoxal phosphate)lysine" evidence="3">
    <location>
        <position position="198"/>
    </location>
</feature>
<reference evidence="5 6" key="1">
    <citation type="submission" date="2007-05" db="EMBL/GenBank/DDBJ databases">
        <title>Complete sequence of Geobacter uraniireducens Rf4.</title>
        <authorList>
            <consortium name="US DOE Joint Genome Institute"/>
            <person name="Copeland A."/>
            <person name="Lucas S."/>
            <person name="Lapidus A."/>
            <person name="Barry K."/>
            <person name="Detter J.C."/>
            <person name="Glavina del Rio T."/>
            <person name="Hammon N."/>
            <person name="Israni S."/>
            <person name="Dalin E."/>
            <person name="Tice H."/>
            <person name="Pitluck S."/>
            <person name="Chertkov O."/>
            <person name="Brettin T."/>
            <person name="Bruce D."/>
            <person name="Han C."/>
            <person name="Schmutz J."/>
            <person name="Larimer F."/>
            <person name="Land M."/>
            <person name="Hauser L."/>
            <person name="Kyrpides N."/>
            <person name="Mikhailova N."/>
            <person name="Shelobolina E."/>
            <person name="Aklujkar M."/>
            <person name="Lovley D."/>
            <person name="Richardson P."/>
        </authorList>
    </citation>
    <scope>NUCLEOTIDE SEQUENCE [LARGE SCALE GENOMIC DNA]</scope>
    <source>
        <strain evidence="5 6">Rf4</strain>
    </source>
</reference>
<proteinExistence type="inferred from homology"/>
<dbReference type="KEGG" id="gur:Gura_1701"/>
<dbReference type="PANTHER" id="PTHR30244">
    <property type="entry name" value="TRANSAMINASE"/>
    <property type="match status" value="1"/>
</dbReference>
<dbReference type="InterPro" id="IPR015421">
    <property type="entry name" value="PyrdxlP-dep_Trfase_major"/>
</dbReference>
<dbReference type="GO" id="GO:0030170">
    <property type="term" value="F:pyridoxal phosphate binding"/>
    <property type="evidence" value="ECO:0007669"/>
    <property type="project" value="TreeGrafter"/>
</dbReference>
<keyword evidence="5" id="KW-0032">Aminotransferase</keyword>
<evidence type="ECO:0000313" key="6">
    <source>
        <dbReference type="Proteomes" id="UP000006695"/>
    </source>
</evidence>
<keyword evidence="5" id="KW-0808">Transferase</keyword>
<dbReference type="EMBL" id="CP000698">
    <property type="protein sequence ID" value="ABQ25896.1"/>
    <property type="molecule type" value="Genomic_DNA"/>
</dbReference>
<protein>
    <submittedName>
        <fullName evidence="5">Glutamine--scyllo-inositol transaminase</fullName>
        <ecNumber evidence="5">2.6.1.50</ecNumber>
    </submittedName>
</protein>
<evidence type="ECO:0000256" key="1">
    <source>
        <dbReference type="ARBA" id="ARBA00037999"/>
    </source>
</evidence>
<name>A5GEP1_GEOUR</name>
<sequence length="417" mass="46466">MNFNKLAIDGGESVRTTPFSLWPFFDRDEIDSVTAVLASGKVNYWTGQEGREFEKEFAAFTGCSHAIALANGTVALELALHALGIGHGDEVIVTSRTFIASASCIVIRGAIPVLAEVDPVSQNVTAETIRTALTPRTRAIICVHLAGWPCDMDPILALAREHDLKVIEDCAQCHGATYKGRSLGSLGDVAAFSFCQDKIMTTGGEGGMLTTNDETIWRKAWEYKDHGKSFDAVYNRQHPPGFRWLHESFGTNWRLTEMQSAIGRVQLRKLPEWTRIRNRHAAILTEGFSEIPALRVTIPPPEIGHGYYKYYVFVRPEMIKPAFMSNLELRTRNLELISPRDRIMAAINAEGIPCFSGSCSEIYLEKVFDGLRPVERLPVARELGETSLMFLVHPTLTEQDMFDTCRAVKKVMRAAGR</sequence>
<comment type="similarity">
    <text evidence="1 4">Belongs to the DegT/DnrJ/EryC1 family.</text>
</comment>
<dbReference type="AlphaFoldDB" id="A5GEP1"/>
<dbReference type="CDD" id="cd00616">
    <property type="entry name" value="AHBA_syn"/>
    <property type="match status" value="1"/>
</dbReference>
<dbReference type="SUPFAM" id="SSF53383">
    <property type="entry name" value="PLP-dependent transferases"/>
    <property type="match status" value="1"/>
</dbReference>
<dbReference type="RefSeq" id="WP_011938602.1">
    <property type="nucleotide sequence ID" value="NC_009483.1"/>
</dbReference>
<evidence type="ECO:0000313" key="5">
    <source>
        <dbReference type="EMBL" id="ABQ25896.1"/>
    </source>
</evidence>
<dbReference type="EC" id="2.6.1.50" evidence="5"/>
<dbReference type="PANTHER" id="PTHR30244:SF34">
    <property type="entry name" value="DTDP-4-AMINO-4,6-DIDEOXYGALACTOSE TRANSAMINASE"/>
    <property type="match status" value="1"/>
</dbReference>
<dbReference type="InterPro" id="IPR000653">
    <property type="entry name" value="DegT/StrS_aminotransferase"/>
</dbReference>
<dbReference type="Gene3D" id="3.40.640.10">
    <property type="entry name" value="Type I PLP-dependent aspartate aminotransferase-like (Major domain)"/>
    <property type="match status" value="1"/>
</dbReference>
<dbReference type="Pfam" id="PF01041">
    <property type="entry name" value="DegT_DnrJ_EryC1"/>
    <property type="match status" value="1"/>
</dbReference>
<dbReference type="InterPro" id="IPR015422">
    <property type="entry name" value="PyrdxlP-dep_Trfase_small"/>
</dbReference>
<keyword evidence="3 4" id="KW-0663">Pyridoxal phosphate</keyword>
<dbReference type="GO" id="GO:0047310">
    <property type="term" value="F:glutamine-scyllo-inositol transaminase activity"/>
    <property type="evidence" value="ECO:0007669"/>
    <property type="project" value="UniProtKB-EC"/>
</dbReference>
<dbReference type="PIRSF" id="PIRSF000390">
    <property type="entry name" value="PLP_StrS"/>
    <property type="match status" value="1"/>
</dbReference>
<dbReference type="STRING" id="351605.Gura_1701"/>
<dbReference type="GO" id="GO:0000271">
    <property type="term" value="P:polysaccharide biosynthetic process"/>
    <property type="evidence" value="ECO:0007669"/>
    <property type="project" value="TreeGrafter"/>
</dbReference>
<evidence type="ECO:0000256" key="2">
    <source>
        <dbReference type="PIRSR" id="PIRSR000390-1"/>
    </source>
</evidence>
<evidence type="ECO:0000256" key="4">
    <source>
        <dbReference type="RuleBase" id="RU004508"/>
    </source>
</evidence>
<dbReference type="HOGENOM" id="CLU_033332_7_0_7"/>
<evidence type="ECO:0000256" key="3">
    <source>
        <dbReference type="PIRSR" id="PIRSR000390-2"/>
    </source>
</evidence>
<dbReference type="InterPro" id="IPR015424">
    <property type="entry name" value="PyrdxlP-dep_Trfase"/>
</dbReference>
<feature type="active site" description="Proton acceptor" evidence="2">
    <location>
        <position position="198"/>
    </location>
</feature>
<accession>A5GEP1</accession>
<organism evidence="5 6">
    <name type="scientific">Geotalea uraniireducens (strain Rf4)</name>
    <name type="common">Geobacter uraniireducens</name>
    <dbReference type="NCBI Taxonomy" id="351605"/>
    <lineage>
        <taxon>Bacteria</taxon>
        <taxon>Pseudomonadati</taxon>
        <taxon>Thermodesulfobacteriota</taxon>
        <taxon>Desulfuromonadia</taxon>
        <taxon>Geobacterales</taxon>
        <taxon>Geobacteraceae</taxon>
        <taxon>Geotalea</taxon>
    </lineage>
</organism>
<dbReference type="Proteomes" id="UP000006695">
    <property type="component" value="Chromosome"/>
</dbReference>